<evidence type="ECO:0000313" key="4">
    <source>
        <dbReference type="WormBase" id="C41G7.8"/>
    </source>
</evidence>
<dbReference type="PaxDb" id="6239-C41G7.8"/>
<dbReference type="UCSC" id="C41G7.8">
    <property type="organism name" value="c. elegans"/>
</dbReference>
<dbReference type="PANTHER" id="PTHR34152">
    <property type="entry name" value="PROTEIN CBG12353-RELATED"/>
    <property type="match status" value="1"/>
</dbReference>
<feature type="transmembrane region" description="Helical" evidence="1">
    <location>
        <begin position="122"/>
        <end position="141"/>
    </location>
</feature>
<dbReference type="PANTHER" id="PTHR34152:SF8">
    <property type="entry name" value="EFFLUX RND TRANSPORTER PERMEASE SUBUNIT"/>
    <property type="match status" value="1"/>
</dbReference>
<evidence type="ECO:0000313" key="2">
    <source>
        <dbReference type="EMBL" id="CAP72365.2"/>
    </source>
</evidence>
<dbReference type="RefSeq" id="NP_001361900.1">
    <property type="nucleotide sequence ID" value="NM_001375108.1"/>
</dbReference>
<evidence type="ECO:0000256" key="1">
    <source>
        <dbReference type="SAM" id="Phobius"/>
    </source>
</evidence>
<organism evidence="2 3">
    <name type="scientific">Caenorhabditis elegans</name>
    <dbReference type="NCBI Taxonomy" id="6239"/>
    <lineage>
        <taxon>Eukaryota</taxon>
        <taxon>Metazoa</taxon>
        <taxon>Ecdysozoa</taxon>
        <taxon>Nematoda</taxon>
        <taxon>Chromadorea</taxon>
        <taxon>Rhabditida</taxon>
        <taxon>Rhabditina</taxon>
        <taxon>Rhabditomorpha</taxon>
        <taxon>Rhabditoidea</taxon>
        <taxon>Rhabditidae</taxon>
        <taxon>Peloderinae</taxon>
        <taxon>Caenorhabditis</taxon>
    </lineage>
</organism>
<feature type="transmembrane region" description="Helical" evidence="1">
    <location>
        <begin position="153"/>
        <end position="175"/>
    </location>
</feature>
<keyword evidence="3" id="KW-1185">Reference proteome</keyword>
<feature type="transmembrane region" description="Helical" evidence="1">
    <location>
        <begin position="60"/>
        <end position="82"/>
    </location>
</feature>
<dbReference type="AGR" id="WB:WBGene00077525"/>
<proteinExistence type="predicted"/>
<name>B0M0N4_CAEEL</name>
<sequence>MEKENNLNFYSNESRNENDELSVNWQWKEIHLPFTIATSPLPLYLIIVGVLTIFDQDTLLSIWMIFTGFTMGLELLYISVYLGRKSIKHQTELDLDDQIFEKYESSENQNVKDPLMRKAIKLHITTAFLAYFGLLQCYIILTNDSNRNSYVIFPSFFVSMFYCTSLIIFGCFVLIKLRSQKSKTMLV</sequence>
<dbReference type="OrthoDB" id="5813404at2759"/>
<dbReference type="KEGG" id="cel:CELE_C41G7.8"/>
<dbReference type="Proteomes" id="UP000001940">
    <property type="component" value="Chromosome I"/>
</dbReference>
<dbReference type="FunCoup" id="B0M0N4">
    <property type="interactions" value="346"/>
</dbReference>
<evidence type="ECO:0000313" key="3">
    <source>
        <dbReference type="Proteomes" id="UP000001940"/>
    </source>
</evidence>
<keyword evidence="1" id="KW-0812">Transmembrane</keyword>
<dbReference type="GeneID" id="6418576"/>
<dbReference type="WormBase" id="C41G7.8">
    <property type="protein sequence ID" value="CE53763"/>
    <property type="gene ID" value="WBGene00077525"/>
</dbReference>
<gene>
    <name evidence="2 4" type="ORF">C41G7.8</name>
    <name evidence="2" type="ORF">CELE_C41G7.8</name>
</gene>
<dbReference type="AlphaFoldDB" id="B0M0N4"/>
<dbReference type="Bgee" id="WBGene00077525">
    <property type="expression patterns" value="Expressed in larva and 3 other cell types or tissues"/>
</dbReference>
<protein>
    <submittedName>
        <fullName evidence="2">DUF3278 domain-containing protein</fullName>
    </submittedName>
</protein>
<dbReference type="eggNOG" id="ENOG502TI96">
    <property type="taxonomic scope" value="Eukaryota"/>
</dbReference>
<dbReference type="InParanoid" id="B0M0N4"/>
<feature type="transmembrane region" description="Helical" evidence="1">
    <location>
        <begin position="32"/>
        <end position="54"/>
    </location>
</feature>
<dbReference type="SMR" id="B0M0N4"/>
<accession>B0M0N4</accession>
<keyword evidence="1" id="KW-0472">Membrane</keyword>
<dbReference type="HOGENOM" id="CLU_127838_0_0_1"/>
<keyword evidence="1" id="KW-1133">Transmembrane helix</keyword>
<dbReference type="EMBL" id="BX284601">
    <property type="protein sequence ID" value="CAP72365.2"/>
    <property type="molecule type" value="Genomic_DNA"/>
</dbReference>
<dbReference type="CTD" id="6418576"/>
<reference evidence="2 3" key="1">
    <citation type="journal article" date="1998" name="Science">
        <title>Genome sequence of the nematode C. elegans: a platform for investigating biology.</title>
        <authorList>
            <consortium name="The C. elegans sequencing consortium"/>
            <person name="Sulson J.E."/>
            <person name="Waterston R."/>
        </authorList>
    </citation>
    <scope>NUCLEOTIDE SEQUENCE [LARGE SCALE GENOMIC DNA]</scope>
    <source>
        <strain evidence="2 3">Bristol N2</strain>
    </source>
</reference>